<reference evidence="1" key="1">
    <citation type="submission" date="2020-11" db="EMBL/GenBank/DDBJ databases">
        <authorList>
            <person name="Koelle M."/>
            <person name="Horta M.A.C."/>
            <person name="Nowrousian M."/>
            <person name="Ohm R.A."/>
            <person name="Benz P."/>
            <person name="Pilgard A."/>
        </authorList>
    </citation>
    <scope>NUCLEOTIDE SEQUENCE</scope>
    <source>
        <strain evidence="1">FPRL280</strain>
    </source>
</reference>
<proteinExistence type="predicted"/>
<organism evidence="1 2">
    <name type="scientific">Rhodonia placenta</name>
    <dbReference type="NCBI Taxonomy" id="104341"/>
    <lineage>
        <taxon>Eukaryota</taxon>
        <taxon>Fungi</taxon>
        <taxon>Dikarya</taxon>
        <taxon>Basidiomycota</taxon>
        <taxon>Agaricomycotina</taxon>
        <taxon>Agaricomycetes</taxon>
        <taxon>Polyporales</taxon>
        <taxon>Adustoporiaceae</taxon>
        <taxon>Rhodonia</taxon>
    </lineage>
</organism>
<reference evidence="1" key="2">
    <citation type="journal article" name="Front. Microbiol.">
        <title>Degradative Capacity of Two Strains of Rhodonia placenta: From Phenotype to Genotype.</title>
        <authorList>
            <person name="Kolle M."/>
            <person name="Horta M.A.C."/>
            <person name="Nowrousian M."/>
            <person name="Ohm R.A."/>
            <person name="Benz J.P."/>
            <person name="Pilgard A."/>
        </authorList>
    </citation>
    <scope>NUCLEOTIDE SEQUENCE</scope>
    <source>
        <strain evidence="1">FPRL280</strain>
    </source>
</reference>
<accession>A0A8H7NU79</accession>
<dbReference type="AlphaFoldDB" id="A0A8H7NU79"/>
<gene>
    <name evidence="1" type="ORF">IEO21_09487</name>
</gene>
<dbReference type="EMBL" id="JADOXO010000461">
    <property type="protein sequence ID" value="KAF9804041.1"/>
    <property type="molecule type" value="Genomic_DNA"/>
</dbReference>
<comment type="caution">
    <text evidence="1">The sequence shown here is derived from an EMBL/GenBank/DDBJ whole genome shotgun (WGS) entry which is preliminary data.</text>
</comment>
<evidence type="ECO:0000313" key="1">
    <source>
        <dbReference type="EMBL" id="KAF9804041.1"/>
    </source>
</evidence>
<evidence type="ECO:0000313" key="2">
    <source>
        <dbReference type="Proteomes" id="UP000639403"/>
    </source>
</evidence>
<dbReference type="Proteomes" id="UP000639403">
    <property type="component" value="Unassembled WGS sequence"/>
</dbReference>
<sequence>MVDELLCPLSTAEKLGRLRRLQHMHCHTKLFLGNEEHEWTIDRTKINLRIEDLCVDASQDVLIVVGYSLTCDLTGHKPAMFHILSISQDGSPHPLAARSQIFLDNGQSKRAQIEGDLLALLITTVFRKRYGRIDVWDWKTGGCLWVRTLFHFFGPKLSHLNVRPCKPTWGTWALPLSTSSTTTIFMCCWTTQYTCLSCPQLSIIQALRPSSLWMTR</sequence>
<protein>
    <submittedName>
        <fullName evidence="1">Uncharacterized protein</fullName>
    </submittedName>
</protein>
<name>A0A8H7NU79_9APHY</name>